<feature type="chain" id="PRO_5046299643" evidence="1">
    <location>
        <begin position="29"/>
        <end position="63"/>
    </location>
</feature>
<proteinExistence type="predicted"/>
<evidence type="ECO:0000313" key="3">
    <source>
        <dbReference type="Proteomes" id="UP001157046"/>
    </source>
</evidence>
<accession>A0ABQ6IZB2</accession>
<protein>
    <submittedName>
        <fullName evidence="2">Uncharacterized protein</fullName>
    </submittedName>
</protein>
<keyword evidence="3" id="KW-1185">Reference proteome</keyword>
<name>A0ABQ6IZB2_9GAMM</name>
<keyword evidence="1" id="KW-0732">Signal</keyword>
<dbReference type="Proteomes" id="UP001157046">
    <property type="component" value="Unassembled WGS sequence"/>
</dbReference>
<feature type="signal peptide" evidence="1">
    <location>
        <begin position="1"/>
        <end position="28"/>
    </location>
</feature>
<comment type="caution">
    <text evidence="2">The sequence shown here is derived from an EMBL/GenBank/DDBJ whole genome shotgun (WGS) entry which is preliminary data.</text>
</comment>
<reference evidence="3" key="1">
    <citation type="journal article" date="2019" name="Int. J. Syst. Evol. Microbiol.">
        <title>The Global Catalogue of Microorganisms (GCM) 10K type strain sequencing project: providing services to taxonomists for standard genome sequencing and annotation.</title>
        <authorList>
            <consortium name="The Broad Institute Genomics Platform"/>
            <consortium name="The Broad Institute Genome Sequencing Center for Infectious Disease"/>
            <person name="Wu L."/>
            <person name="Ma J."/>
        </authorList>
    </citation>
    <scope>NUCLEOTIDE SEQUENCE [LARGE SCALE GENOMIC DNA]</scope>
    <source>
        <strain evidence="3">NBRC 102030</strain>
    </source>
</reference>
<sequence length="63" mass="6650">MKNIPNTAKPRIASILALRCVDMMVALAGSVAPEGGVDHSSIGWLADTLAEFLSLVGMFDFLS</sequence>
<evidence type="ECO:0000313" key="2">
    <source>
        <dbReference type="EMBL" id="GMA81223.1"/>
    </source>
</evidence>
<evidence type="ECO:0000256" key="1">
    <source>
        <dbReference type="SAM" id="SignalP"/>
    </source>
</evidence>
<gene>
    <name evidence="2" type="ORF">GCM10025855_07560</name>
</gene>
<organism evidence="2 3">
    <name type="scientific">Shewanella glacialipiscicola</name>
    <dbReference type="NCBI Taxonomy" id="614069"/>
    <lineage>
        <taxon>Bacteria</taxon>
        <taxon>Pseudomonadati</taxon>
        <taxon>Pseudomonadota</taxon>
        <taxon>Gammaproteobacteria</taxon>
        <taxon>Alteromonadales</taxon>
        <taxon>Shewanellaceae</taxon>
        <taxon>Shewanella</taxon>
    </lineage>
</organism>
<dbReference type="EMBL" id="BSUY01000001">
    <property type="protein sequence ID" value="GMA81223.1"/>
    <property type="molecule type" value="Genomic_DNA"/>
</dbReference>